<keyword evidence="2" id="KW-0106">Calcium</keyword>
<dbReference type="GO" id="GO:0005509">
    <property type="term" value="F:calcium ion binding"/>
    <property type="evidence" value="ECO:0007669"/>
    <property type="project" value="InterPro"/>
</dbReference>
<dbReference type="Proteomes" id="UP000014065">
    <property type="component" value="Unassembled WGS sequence"/>
</dbReference>
<keyword evidence="1" id="KW-0732">Signal</keyword>
<dbReference type="FunFam" id="4.10.1080.10:FF:000005">
    <property type="entry name" value="Thrombospondin type 3 repeat"/>
    <property type="match status" value="1"/>
</dbReference>
<proteinExistence type="predicted"/>
<evidence type="ECO:0000313" key="4">
    <source>
        <dbReference type="Proteomes" id="UP000014065"/>
    </source>
</evidence>
<keyword evidence="4" id="KW-1185">Reference proteome</keyword>
<organism evidence="3 4">
    <name type="scientific">Candidatus Nitrosarchaeum limnium BG20</name>
    <dbReference type="NCBI Taxonomy" id="859192"/>
    <lineage>
        <taxon>Archaea</taxon>
        <taxon>Nitrososphaerota</taxon>
        <taxon>Nitrososphaeria</taxon>
        <taxon>Nitrosopumilales</taxon>
        <taxon>Nitrosopumilaceae</taxon>
        <taxon>Nitrosarchaeum</taxon>
    </lineage>
</organism>
<dbReference type="GO" id="GO:0007155">
    <property type="term" value="P:cell adhesion"/>
    <property type="evidence" value="ECO:0007669"/>
    <property type="project" value="InterPro"/>
</dbReference>
<dbReference type="SUPFAM" id="SSF103647">
    <property type="entry name" value="TSP type-3 repeat"/>
    <property type="match status" value="1"/>
</dbReference>
<dbReference type="AlphaFoldDB" id="S2DZD5"/>
<dbReference type="PATRIC" id="fig|859192.6.peg.2176"/>
<dbReference type="Gene3D" id="4.10.1080.10">
    <property type="entry name" value="TSP type-3 repeat"/>
    <property type="match status" value="1"/>
</dbReference>
<evidence type="ECO:0000313" key="3">
    <source>
        <dbReference type="EMBL" id="EPA04505.1"/>
    </source>
</evidence>
<dbReference type="PANTHER" id="PTHR10199:SF119">
    <property type="entry name" value="RE20510P"/>
    <property type="match status" value="1"/>
</dbReference>
<reference evidence="3 4" key="1">
    <citation type="journal article" date="2012" name="J. Bacteriol.">
        <title>Genome Sequence of "Candidatus Nitrosoarchaeum limnia" BG20, a Low-Salinity Ammonia-Oxidizing Archaeon from the San Francisco Bay Estuary.</title>
        <authorList>
            <person name="Mosier A.C."/>
            <person name="Allen E.E."/>
            <person name="Kim M."/>
            <person name="Ferriera S."/>
            <person name="Francis C.A."/>
        </authorList>
    </citation>
    <scope>NUCLEOTIDE SEQUENCE [LARGE SCALE GENOMIC DNA]</scope>
    <source>
        <strain evidence="3 4">BG20</strain>
    </source>
</reference>
<evidence type="ECO:0000256" key="1">
    <source>
        <dbReference type="ARBA" id="ARBA00022729"/>
    </source>
</evidence>
<comment type="caution">
    <text evidence="3">The sequence shown here is derived from an EMBL/GenBank/DDBJ whole genome shotgun (WGS) entry which is preliminary data.</text>
</comment>
<dbReference type="InterPro" id="IPR028974">
    <property type="entry name" value="TSP_type-3_rpt"/>
</dbReference>
<gene>
    <name evidence="3" type="ORF">BG20_I1186</name>
</gene>
<sequence>MTTYKAPDADGDGIPDVKDACPNEPENFNGYLDWDGCPDVLAAESTIPSYLDSDHDGIPDSIDQCPTERENVNNFQDDDGCPILLIIK</sequence>
<protein>
    <submittedName>
        <fullName evidence="3">Thrombospondin type 3 repeat protein</fullName>
    </submittedName>
</protein>
<dbReference type="EMBL" id="AHJG01000288">
    <property type="protein sequence ID" value="EPA04505.1"/>
    <property type="molecule type" value="Genomic_DNA"/>
</dbReference>
<name>S2DZD5_9ARCH</name>
<dbReference type="Pfam" id="PF02412">
    <property type="entry name" value="TSP_3"/>
    <property type="match status" value="2"/>
</dbReference>
<dbReference type="InterPro" id="IPR003367">
    <property type="entry name" value="Thrombospondin_3-like_rpt"/>
</dbReference>
<accession>S2DZD5</accession>
<dbReference type="PANTHER" id="PTHR10199">
    <property type="entry name" value="THROMBOSPONDIN"/>
    <property type="match status" value="1"/>
</dbReference>
<evidence type="ECO:0000256" key="2">
    <source>
        <dbReference type="ARBA" id="ARBA00022837"/>
    </source>
</evidence>